<dbReference type="PANTHER" id="PTHR46289:SF17">
    <property type="entry name" value="HAT C-TERMINAL DIMERISATION DOMAIN-CONTAINING PROTEIN"/>
    <property type="match status" value="1"/>
</dbReference>
<dbReference type="Proteomes" id="UP000007819">
    <property type="component" value="Chromosome X"/>
</dbReference>
<dbReference type="InterPro" id="IPR052958">
    <property type="entry name" value="IFN-induced_PKR_regulator"/>
</dbReference>
<sequence>MILRFVDESGQIKERLVALEVVDDSSGRGMFNLFCNICTKYGLNWKSDLIAQSYDGAASMQGQYSGVRRLVQQHNPRAIYVWCFSHVLNLVVVDTCDSCREVRNFFGTVQSLKEFMRARKRTALFLEHQKKFYPDKRPLRMKTFSTTRWTSHHRSLFVIFEKFKAIVATLEDLSESIDRMCSSTASNLLRNVTSFSFVTVLFLMNKIFDITTPLSTYLQTPSNDYIQALTMVDIAEKRLLKLRTQESVVTILQESKEFSVKNELHEVEFPEIRQRKRKRMDDENTSDEITNSAIDYFRTNVYFLCVDQIMASLTIRFKDAREILKDLAFLSYERLLKVSNGDIVPNDTFDSLKTWIPEIDKDSIAIEYRNFAMSFEKLQSGICPKKLT</sequence>
<dbReference type="KEGG" id="api:103311662"/>
<evidence type="ECO:0000313" key="1">
    <source>
        <dbReference type="EnsemblMetazoa" id="XP_008189568.1"/>
    </source>
</evidence>
<dbReference type="RefSeq" id="XP_008189568.1">
    <property type="nucleotide sequence ID" value="XM_008191346.1"/>
</dbReference>
<proteinExistence type="predicted"/>
<dbReference type="AlphaFoldDB" id="A0A8R2BAJ2"/>
<dbReference type="OrthoDB" id="6629565at2759"/>
<keyword evidence="2" id="KW-1185">Reference proteome</keyword>
<dbReference type="InterPro" id="IPR012337">
    <property type="entry name" value="RNaseH-like_sf"/>
</dbReference>
<dbReference type="EnsemblMetazoa" id="XM_008191346.1">
    <property type="protein sequence ID" value="XP_008189568.1"/>
    <property type="gene ID" value="LOC103311662"/>
</dbReference>
<organism evidence="1 2">
    <name type="scientific">Acyrthosiphon pisum</name>
    <name type="common">Pea aphid</name>
    <dbReference type="NCBI Taxonomy" id="7029"/>
    <lineage>
        <taxon>Eukaryota</taxon>
        <taxon>Metazoa</taxon>
        <taxon>Ecdysozoa</taxon>
        <taxon>Arthropoda</taxon>
        <taxon>Hexapoda</taxon>
        <taxon>Insecta</taxon>
        <taxon>Pterygota</taxon>
        <taxon>Neoptera</taxon>
        <taxon>Paraneoptera</taxon>
        <taxon>Hemiptera</taxon>
        <taxon>Sternorrhyncha</taxon>
        <taxon>Aphidomorpha</taxon>
        <taxon>Aphidoidea</taxon>
        <taxon>Aphididae</taxon>
        <taxon>Macrosiphini</taxon>
        <taxon>Acyrthosiphon</taxon>
    </lineage>
</organism>
<reference evidence="1" key="2">
    <citation type="submission" date="2022-06" db="UniProtKB">
        <authorList>
            <consortium name="EnsemblMetazoa"/>
        </authorList>
    </citation>
    <scope>IDENTIFICATION</scope>
</reference>
<name>A0A8R2BAJ2_ACYPI</name>
<protein>
    <submittedName>
        <fullName evidence="1">Uncharacterized protein</fullName>
    </submittedName>
</protein>
<dbReference type="SUPFAM" id="SSF53098">
    <property type="entry name" value="Ribonuclease H-like"/>
    <property type="match status" value="1"/>
</dbReference>
<accession>A0A8R2BAJ2</accession>
<dbReference type="GeneID" id="103311662"/>
<reference evidence="2" key="1">
    <citation type="submission" date="2010-06" db="EMBL/GenBank/DDBJ databases">
        <authorList>
            <person name="Jiang H."/>
            <person name="Abraham K."/>
            <person name="Ali S."/>
            <person name="Alsbrooks S.L."/>
            <person name="Anim B.N."/>
            <person name="Anosike U.S."/>
            <person name="Attaway T."/>
            <person name="Bandaranaike D.P."/>
            <person name="Battles P.K."/>
            <person name="Bell S.N."/>
            <person name="Bell A.V."/>
            <person name="Beltran B."/>
            <person name="Bickham C."/>
            <person name="Bustamante Y."/>
            <person name="Caleb T."/>
            <person name="Canada A."/>
            <person name="Cardenas V."/>
            <person name="Carter K."/>
            <person name="Chacko J."/>
            <person name="Chandrabose M.N."/>
            <person name="Chavez D."/>
            <person name="Chavez A."/>
            <person name="Chen L."/>
            <person name="Chu H.-S."/>
            <person name="Claassen K.J."/>
            <person name="Cockrell R."/>
            <person name="Collins M."/>
            <person name="Cooper J.A."/>
            <person name="Cree A."/>
            <person name="Curry S.M."/>
            <person name="Da Y."/>
            <person name="Dao M.D."/>
            <person name="Das B."/>
            <person name="Davila M.-L."/>
            <person name="Davy-Carroll L."/>
            <person name="Denson S."/>
            <person name="Dinh H."/>
            <person name="Ebong V.E."/>
            <person name="Edwards J.R."/>
            <person name="Egan A."/>
            <person name="El-Daye J."/>
            <person name="Escobedo L."/>
            <person name="Fernandez S."/>
            <person name="Fernando P.R."/>
            <person name="Flagg N."/>
            <person name="Forbes L.D."/>
            <person name="Fowler R.G."/>
            <person name="Fu Q."/>
            <person name="Gabisi R.A."/>
            <person name="Ganer J."/>
            <person name="Garbino Pronczuk A."/>
            <person name="Garcia R.M."/>
            <person name="Garner T."/>
            <person name="Garrett T.E."/>
            <person name="Gonzalez D.A."/>
            <person name="Hamid H."/>
            <person name="Hawkins E.S."/>
            <person name="Hirani K."/>
            <person name="Hogues M.E."/>
            <person name="Hollins B."/>
            <person name="Hsiao C.-H."/>
            <person name="Jabil R."/>
            <person name="James M.L."/>
            <person name="Jhangiani S.N."/>
            <person name="Johnson B."/>
            <person name="Johnson Q."/>
            <person name="Joshi V."/>
            <person name="Kalu J.B."/>
            <person name="Kam C."/>
            <person name="Kashfia A."/>
            <person name="Keebler J."/>
            <person name="Kisamo H."/>
            <person name="Kovar C.L."/>
            <person name="Lago L.A."/>
            <person name="Lai C.-Y."/>
            <person name="Laidlaw J."/>
            <person name="Lara F."/>
            <person name="Le T.-K."/>
            <person name="Lee S.L."/>
            <person name="Legall F.H."/>
            <person name="Lemon S.J."/>
            <person name="Lewis L.R."/>
            <person name="Li B."/>
            <person name="Liu Y."/>
            <person name="Liu Y.-S."/>
            <person name="Lopez J."/>
            <person name="Lozado R.J."/>
            <person name="Lu J."/>
            <person name="Madu R.C."/>
            <person name="Maheshwari M."/>
            <person name="Maheshwari R."/>
            <person name="Malloy K."/>
            <person name="Martinez E."/>
            <person name="Mathew T."/>
            <person name="Mercado I.C."/>
            <person name="Mercado C."/>
            <person name="Meyer B."/>
            <person name="Montgomery K."/>
            <person name="Morgan M.B."/>
            <person name="Munidasa M."/>
            <person name="Nazareth L.V."/>
            <person name="Nelson J."/>
            <person name="Ng B.M."/>
            <person name="Nguyen N.B."/>
            <person name="Nguyen P.Q."/>
            <person name="Nguyen T."/>
            <person name="Obregon M."/>
            <person name="Okwuonu G.O."/>
            <person name="Onwere C.G."/>
            <person name="Orozco G."/>
            <person name="Parra A."/>
            <person name="Patel S."/>
            <person name="Patil S."/>
            <person name="Perez A."/>
            <person name="Perez Y."/>
            <person name="Pham C."/>
            <person name="Primus E.L."/>
            <person name="Pu L.-L."/>
            <person name="Puazo M."/>
            <person name="Qin X."/>
            <person name="Quiroz J.B."/>
            <person name="Reese J."/>
            <person name="Richards S."/>
            <person name="Rives C.M."/>
            <person name="Robberts R."/>
            <person name="Ruiz S.J."/>
            <person name="Ruiz M.J."/>
            <person name="Santibanez J."/>
            <person name="Schneider B.W."/>
            <person name="Sisson I."/>
            <person name="Smith M."/>
            <person name="Sodergren E."/>
            <person name="Song X.-Z."/>
            <person name="Song B.B."/>
            <person name="Summersgill H."/>
            <person name="Thelus R."/>
            <person name="Thornton R.D."/>
            <person name="Trejos Z.Y."/>
            <person name="Usmani K."/>
            <person name="Vattathil S."/>
            <person name="Villasana D."/>
            <person name="Walker D.L."/>
            <person name="Wang S."/>
            <person name="Wang K."/>
            <person name="White C.S."/>
            <person name="Williams A.C."/>
            <person name="Williamson J."/>
            <person name="Wilson K."/>
            <person name="Woghiren I.O."/>
            <person name="Woodworth J.R."/>
            <person name="Worley K.C."/>
            <person name="Wright R.A."/>
            <person name="Wu W."/>
            <person name="Young L."/>
            <person name="Zhang L."/>
            <person name="Zhang J."/>
            <person name="Zhu Y."/>
            <person name="Muzny D.M."/>
            <person name="Weinstock G."/>
            <person name="Gibbs R.A."/>
        </authorList>
    </citation>
    <scope>NUCLEOTIDE SEQUENCE [LARGE SCALE GENOMIC DNA]</scope>
    <source>
        <strain evidence="2">LSR1</strain>
    </source>
</reference>
<evidence type="ECO:0000313" key="2">
    <source>
        <dbReference type="Proteomes" id="UP000007819"/>
    </source>
</evidence>
<dbReference type="PANTHER" id="PTHR46289">
    <property type="entry name" value="52 KDA REPRESSOR OF THE INHIBITOR OF THE PROTEIN KINASE-LIKE PROTEIN-RELATED"/>
    <property type="match status" value="1"/>
</dbReference>